<dbReference type="Proteomes" id="UP001500604">
    <property type="component" value="Unassembled WGS sequence"/>
</dbReference>
<organism evidence="1 2">
    <name type="scientific">Kistimonas scapharcae</name>
    <dbReference type="NCBI Taxonomy" id="1036133"/>
    <lineage>
        <taxon>Bacteria</taxon>
        <taxon>Pseudomonadati</taxon>
        <taxon>Pseudomonadota</taxon>
        <taxon>Gammaproteobacteria</taxon>
        <taxon>Oceanospirillales</taxon>
        <taxon>Endozoicomonadaceae</taxon>
        <taxon>Kistimonas</taxon>
    </lineage>
</organism>
<proteinExistence type="predicted"/>
<accession>A0ABP8VAZ9</accession>
<evidence type="ECO:0000313" key="2">
    <source>
        <dbReference type="Proteomes" id="UP001500604"/>
    </source>
</evidence>
<protein>
    <submittedName>
        <fullName evidence="1">Uncharacterized protein</fullName>
    </submittedName>
</protein>
<sequence length="60" mass="6263">MCVVGIGLPDLMDEPGCGGGALVCFYATSDAELIQADIVNGAIMRKRIVSAKPMLIVLPQ</sequence>
<dbReference type="EMBL" id="BAABFL010000477">
    <property type="protein sequence ID" value="GAA4652566.1"/>
    <property type="molecule type" value="Genomic_DNA"/>
</dbReference>
<comment type="caution">
    <text evidence="1">The sequence shown here is derived from an EMBL/GenBank/DDBJ whole genome shotgun (WGS) entry which is preliminary data.</text>
</comment>
<keyword evidence="2" id="KW-1185">Reference proteome</keyword>
<name>A0ABP8VAZ9_9GAMM</name>
<evidence type="ECO:0000313" key="1">
    <source>
        <dbReference type="EMBL" id="GAA4652566.1"/>
    </source>
</evidence>
<gene>
    <name evidence="1" type="ORF">GCM10023116_48500</name>
</gene>
<reference evidence="2" key="1">
    <citation type="journal article" date="2019" name="Int. J. Syst. Evol. Microbiol.">
        <title>The Global Catalogue of Microorganisms (GCM) 10K type strain sequencing project: providing services to taxonomists for standard genome sequencing and annotation.</title>
        <authorList>
            <consortium name="The Broad Institute Genomics Platform"/>
            <consortium name="The Broad Institute Genome Sequencing Center for Infectious Disease"/>
            <person name="Wu L."/>
            <person name="Ma J."/>
        </authorList>
    </citation>
    <scope>NUCLEOTIDE SEQUENCE [LARGE SCALE GENOMIC DNA]</scope>
    <source>
        <strain evidence="2">JCM 17805</strain>
    </source>
</reference>